<keyword evidence="3" id="KW-1185">Reference proteome</keyword>
<dbReference type="AlphaFoldDB" id="A0ABD0Y5C0"/>
<dbReference type="EMBL" id="JBFDAA010000013">
    <property type="protein sequence ID" value="KAL1122580.1"/>
    <property type="molecule type" value="Genomic_DNA"/>
</dbReference>
<protein>
    <submittedName>
        <fullName evidence="2">Uncharacterized protein</fullName>
    </submittedName>
</protein>
<accession>A0ABD0Y5C0</accession>
<dbReference type="Proteomes" id="UP001558652">
    <property type="component" value="Unassembled WGS sequence"/>
</dbReference>
<organism evidence="2 3">
    <name type="scientific">Ranatra chinensis</name>
    <dbReference type="NCBI Taxonomy" id="642074"/>
    <lineage>
        <taxon>Eukaryota</taxon>
        <taxon>Metazoa</taxon>
        <taxon>Ecdysozoa</taxon>
        <taxon>Arthropoda</taxon>
        <taxon>Hexapoda</taxon>
        <taxon>Insecta</taxon>
        <taxon>Pterygota</taxon>
        <taxon>Neoptera</taxon>
        <taxon>Paraneoptera</taxon>
        <taxon>Hemiptera</taxon>
        <taxon>Heteroptera</taxon>
        <taxon>Panheteroptera</taxon>
        <taxon>Nepomorpha</taxon>
        <taxon>Nepidae</taxon>
        <taxon>Ranatrinae</taxon>
        <taxon>Ranatra</taxon>
    </lineage>
</organism>
<evidence type="ECO:0000256" key="1">
    <source>
        <dbReference type="SAM" id="MobiDB-lite"/>
    </source>
</evidence>
<gene>
    <name evidence="2" type="ORF">AAG570_002910</name>
</gene>
<name>A0ABD0Y5C0_9HEMI</name>
<sequence>MASELQNMFYETKKQETTEIGALFSVDVILQFPLPHFRACVDEVTFPAEDGIVILVQSEDEMTDASQADGVRQKRGRLVEARLTRLLLEKQLEKSTGSKPASKHSKYSLVNSGNGGRMTSAPRYLYRPQQAATENIRERYNLRRTYARQSPIS</sequence>
<reference evidence="2 3" key="1">
    <citation type="submission" date="2024-07" db="EMBL/GenBank/DDBJ databases">
        <title>Chromosome-level genome assembly of the water stick insect Ranatra chinensis (Heteroptera: Nepidae).</title>
        <authorList>
            <person name="Liu X."/>
        </authorList>
    </citation>
    <scope>NUCLEOTIDE SEQUENCE [LARGE SCALE GENOMIC DNA]</scope>
    <source>
        <strain evidence="2">Cailab_2021Rc</strain>
        <tissue evidence="2">Muscle</tissue>
    </source>
</reference>
<evidence type="ECO:0000313" key="2">
    <source>
        <dbReference type="EMBL" id="KAL1122580.1"/>
    </source>
</evidence>
<comment type="caution">
    <text evidence="2">The sequence shown here is derived from an EMBL/GenBank/DDBJ whole genome shotgun (WGS) entry which is preliminary data.</text>
</comment>
<proteinExistence type="predicted"/>
<feature type="region of interest" description="Disordered" evidence="1">
    <location>
        <begin position="93"/>
        <end position="130"/>
    </location>
</feature>
<evidence type="ECO:0000313" key="3">
    <source>
        <dbReference type="Proteomes" id="UP001558652"/>
    </source>
</evidence>